<feature type="domain" description="Cadherin-like" evidence="4">
    <location>
        <begin position="1595"/>
        <end position="1693"/>
    </location>
</feature>
<keyword evidence="6" id="KW-1185">Reference proteome</keyword>
<dbReference type="Pfam" id="PF14252">
    <property type="entry name" value="DUF4347"/>
    <property type="match status" value="1"/>
</dbReference>
<feature type="domain" description="RapA2 cadherin-like" evidence="3">
    <location>
        <begin position="1698"/>
        <end position="1762"/>
    </location>
</feature>
<dbReference type="EMBL" id="RSCL01000029">
    <property type="protein sequence ID" value="RUS98503.1"/>
    <property type="molecule type" value="Genomic_DNA"/>
</dbReference>
<evidence type="ECO:0000256" key="1">
    <source>
        <dbReference type="ARBA" id="ARBA00022729"/>
    </source>
</evidence>
<dbReference type="Pfam" id="PF17892">
    <property type="entry name" value="Cadherin_5"/>
    <property type="match status" value="1"/>
</dbReference>
<dbReference type="PANTHER" id="PTHR46580">
    <property type="entry name" value="SENSOR KINASE-RELATED"/>
    <property type="match status" value="1"/>
</dbReference>
<dbReference type="InterPro" id="IPR018391">
    <property type="entry name" value="PQQ_b-propeller_rpt"/>
</dbReference>
<proteinExistence type="predicted"/>
<dbReference type="Pfam" id="PF17803">
    <property type="entry name" value="Cadherin_4"/>
    <property type="match status" value="1"/>
</dbReference>
<dbReference type="OrthoDB" id="472999at2"/>
<dbReference type="Proteomes" id="UP000271624">
    <property type="component" value="Unassembled WGS sequence"/>
</dbReference>
<dbReference type="InterPro" id="IPR025592">
    <property type="entry name" value="DUF4347"/>
</dbReference>
<reference evidence="5" key="2">
    <citation type="journal article" date="2019" name="Genome Biol. Evol.">
        <title>Day and night: Metabolic profiles and evolutionary relationships of six axenic non-marine cyanobacteria.</title>
        <authorList>
            <person name="Will S.E."/>
            <person name="Henke P."/>
            <person name="Boedeker C."/>
            <person name="Huang S."/>
            <person name="Brinkmann H."/>
            <person name="Rohde M."/>
            <person name="Jarek M."/>
            <person name="Friedl T."/>
            <person name="Seufert S."/>
            <person name="Schumacher M."/>
            <person name="Overmann J."/>
            <person name="Neumann-Schaal M."/>
            <person name="Petersen J."/>
        </authorList>
    </citation>
    <scope>NUCLEOTIDE SEQUENCE [LARGE SCALE GENOMIC DNA]</scope>
    <source>
        <strain evidence="5">PCC 7102</strain>
    </source>
</reference>
<dbReference type="InterPro" id="IPR041690">
    <property type="entry name" value="Cadherin_5"/>
</dbReference>
<evidence type="ECO:0000313" key="5">
    <source>
        <dbReference type="EMBL" id="RUS98503.1"/>
    </source>
</evidence>
<dbReference type="InterPro" id="IPR040853">
    <property type="entry name" value="RapA2_cadherin-like"/>
</dbReference>
<dbReference type="PANTHER" id="PTHR46580:SF2">
    <property type="entry name" value="MAM DOMAIN-CONTAINING PROTEIN"/>
    <property type="match status" value="1"/>
</dbReference>
<dbReference type="RefSeq" id="WP_127086177.1">
    <property type="nucleotide sequence ID" value="NZ_RSCL01000029.1"/>
</dbReference>
<protein>
    <recommendedName>
        <fullName evidence="7">DUF4347 domain-containing protein</fullName>
    </recommendedName>
</protein>
<evidence type="ECO:0000313" key="6">
    <source>
        <dbReference type="Proteomes" id="UP000271624"/>
    </source>
</evidence>
<dbReference type="SUPFAM" id="SSF69318">
    <property type="entry name" value="Integrin alpha N-terminal domain"/>
    <property type="match status" value="1"/>
</dbReference>
<organism evidence="5 6">
    <name type="scientific">Dulcicalothrix desertica PCC 7102</name>
    <dbReference type="NCBI Taxonomy" id="232991"/>
    <lineage>
        <taxon>Bacteria</taxon>
        <taxon>Bacillati</taxon>
        <taxon>Cyanobacteriota</taxon>
        <taxon>Cyanophyceae</taxon>
        <taxon>Nostocales</taxon>
        <taxon>Calotrichaceae</taxon>
        <taxon>Dulcicalothrix</taxon>
    </lineage>
</organism>
<dbReference type="PROSITE" id="PS50231">
    <property type="entry name" value="RICIN_B_LECTIN"/>
    <property type="match status" value="1"/>
</dbReference>
<accession>A0A3S1CB85</accession>
<reference evidence="5" key="1">
    <citation type="submission" date="2018-12" db="EMBL/GenBank/DDBJ databases">
        <authorList>
            <person name="Will S."/>
            <person name="Neumann-Schaal M."/>
            <person name="Henke P."/>
        </authorList>
    </citation>
    <scope>NUCLEOTIDE SEQUENCE</scope>
    <source>
        <strain evidence="5">PCC 7102</strain>
    </source>
</reference>
<dbReference type="SUPFAM" id="SSF63825">
    <property type="entry name" value="YWTD domain"/>
    <property type="match status" value="2"/>
</dbReference>
<dbReference type="InterPro" id="IPR028994">
    <property type="entry name" value="Integrin_alpha_N"/>
</dbReference>
<evidence type="ECO:0000259" key="3">
    <source>
        <dbReference type="Pfam" id="PF17803"/>
    </source>
</evidence>
<dbReference type="Pfam" id="PF13517">
    <property type="entry name" value="FG-GAP_3"/>
    <property type="match status" value="2"/>
</dbReference>
<evidence type="ECO:0000259" key="2">
    <source>
        <dbReference type="Pfam" id="PF14252"/>
    </source>
</evidence>
<dbReference type="SUPFAM" id="SSF50998">
    <property type="entry name" value="Quinoprotein alcohol dehydrogenase-like"/>
    <property type="match status" value="2"/>
</dbReference>
<feature type="domain" description="DUF4347" evidence="2">
    <location>
        <begin position="39"/>
        <end position="202"/>
    </location>
</feature>
<gene>
    <name evidence="5" type="ORF">DSM106972_081320</name>
</gene>
<sequence length="2265" mass="242175">MNTRELQPQDESLNAGVNLQTQLAPTPLDTPQYTGSSSLAFIDAGVSQIDTLIAGMAPGTEVHILKSGSDAITQITETLLHRQGISSLNIISHGSTGSLDFASNSLNAYNIRSYTEQLQSWGNALTENADILLYGCNVAENALGKAFVEIMRQVTGADVAASSNLTGSFAKGGDWELEYKAGSIEASSVITERGAAQFENTLMTPSLVANLNTRTTTSIAPILPNAGSNPANLININNILFFTADDGISGTELWRLDPGSTSPSLVRDLSTNLGMGSNPSNLTNVNNILYFTADDGMGGAALWRLDPFISSSLSRISIGTTTNSVGYNPSNLININGMLYFTADDGNGTELWRINTSTGTTPSPIRFDINTRPGVGSNPLNLVNVNNVLYFTADDGITGTELWRFDTLNSTIPTRVTEVRAGEASSNPANLTNINGILYFTADNGNGTELWRLDSTGNPVLLDINTRTGAGSNPANLTNVNGILYFTADDGFGVNDLMQIDASGKAVVVQPANTTIFPDNPTNLTNVNGTLYFTATTNNAGTELWRLDASGKAVQVQDIASGTGSSNPSNLTNVNGTLYFTTNDGRIWFVPPPSPTFPTSLSSPVAINTPLSNRPVFNSGRLNFTIAGGNLYFTYDEGNIGTELWRIALNTNGTPTSTSSSISLVRDIRTTSNVSSNPSNITNVNGTIYFTADDGIRGTKLWQLDASGNPVPVIESSSTGTSTVNGIFNPSNLTNVNGILYFTVNEGMSGNELWRLSPGGSPVRVADIRPGTASSNPSNLTNLNGMLFFTASDGMYGSDVSWLWVIDKPNGTPLRISTGSSPVAPNASNLISVGNSLFFTANDGISGTELWRLTPSGSTVGSPTLINIRTRDAGSSNPSNLTDVNGILFFTADDGVGGRELWLMNPGSSTPNQISIRFGAAGSNPSNLTNINGRLYFSADDGINGTEIWFVDTVSGTPGTATRLEVRTGAASSNPGNFTNVNGTLYFTADSGRGMEVFRLGSNGSISPVNTISPTTEGVSNPSNLVSLGDSLFFSGFQKAAGRELWRVDSAGNLGFARNIRNNGSSDPSNFVNINGTIYFVADDGTYGRELWRLDADGNSAMVGDIRSSNGFGSNPSNFIDVNGVIYFTADDGNSGTELWRISGSNTTPTLVRNINTSSGSNFGISYSIGSNPSNLTNVNGVLYFTADDGISGRELWRIDTMGNAILVRDINTLTRTGSNPSNLTNVNGILYFTANSGTTGTELWRIDGTGNPVMVRDINTRLDFGSNPSQLTIVNGILYFTADVGSGDRELWRIDGTGNAVLVRDINTGYNINLNSGIGSDPLQLTNVNGVLYFTANDDASGGRELWRIDGAGNAVLVRDINTRTFGASSNPSQLTNINGILYFTADDGLSGTELWRIDGIGNAVRVRDINTNTGIGSNPSNLTNVNGILFFTANDGVTGRELWRIDTTGNAVPVFEINMSRPGAGSNPSNLTVVNNILYFVAEDVNGNRELWRIDPNAVPPVPPVRLEIQMGGLGSHPSQLTNFNGMLYFTAENSIGNTELWRINRSGTLELVREIRSGTAGSSPSNLFSTNGALYFTANDGMNGTELWRIDNLPPSLTTVTKSGNEDSTISFTAADFTSRFNDPEGSPLTQIRIVSLPTTGTLRLANNNVIAGQEILVADIGFLTFTPNPNFNGNASFSWDGSDGSRYSIGNSIVSISVSPVNDMPTLASVSKSGDEDRVIKFGLSDFSSKFTDVDGNALNKIRITSLPSNGKLMLGATDVTINQEIAAADIANLSFVPNANFSGTVSFGWNGFDGAAYATSNSTVNITVNPTPEWQITAVDDFTGDGKQDILQRDPSNGAYRLWYLDANNASQTVALPTMGSNWQITSIANFDDNTSKDIFWQSTTGENRIWRMGTTGAEVVNLPTINPNNFIIQHIGDFEGDGDADILLRDKTNGMIAIWESNPNNPDFIRGIVLSYVPDNNTQIKQSSDLDGDGDLDILWYNAVNGAVSTWEMQGTSLKSGFELPTVSDTNTKIQIVADFDGDNDMDILWHNETNGLTAIWEMNGVNINQGKFLGYVGDTNTKIKLVANFDGNKNDDKDLDILWYNDVTGFMAIWEMDGVNLKQGVVLADSGFGDTKIKQIVDFDGDKDLDFLWYNDVTGFMAIWEMDGVNLKQGIALSTVSDTNIRISQIADFDGDKDLDIFWHNQTTGFSAMWSMNGVNIGQGAVLASIDTSFKVHVVGDFNGDGKLDVVWKNLTTSATKVWLADGIDVLEDILLPS</sequence>
<dbReference type="SMART" id="SM00564">
    <property type="entry name" value="PQQ"/>
    <property type="match status" value="10"/>
</dbReference>
<keyword evidence="1" id="KW-0732">Signal</keyword>
<evidence type="ECO:0000259" key="4">
    <source>
        <dbReference type="Pfam" id="PF17892"/>
    </source>
</evidence>
<dbReference type="InterPro" id="IPR013517">
    <property type="entry name" value="FG-GAP"/>
</dbReference>
<evidence type="ECO:0008006" key="7">
    <source>
        <dbReference type="Google" id="ProtNLM"/>
    </source>
</evidence>
<dbReference type="InterPro" id="IPR011047">
    <property type="entry name" value="Quinoprotein_ADH-like_sf"/>
</dbReference>
<name>A0A3S1CB85_9CYAN</name>
<comment type="caution">
    <text evidence="5">The sequence shown here is derived from an EMBL/GenBank/DDBJ whole genome shotgun (WGS) entry which is preliminary data.</text>
</comment>